<dbReference type="SUPFAM" id="SSF51905">
    <property type="entry name" value="FAD/NAD(P)-binding domain"/>
    <property type="match status" value="2"/>
</dbReference>
<dbReference type="PANTHER" id="PTHR43706:SF47">
    <property type="entry name" value="EXTERNAL NADH-UBIQUINONE OXIDOREDUCTASE 1, MITOCHONDRIAL-RELATED"/>
    <property type="match status" value="1"/>
</dbReference>
<dbReference type="Gene3D" id="3.50.50.100">
    <property type="match status" value="1"/>
</dbReference>
<evidence type="ECO:0000313" key="12">
    <source>
        <dbReference type="EMBL" id="HDR51016.1"/>
    </source>
</evidence>
<reference evidence="12" key="1">
    <citation type="journal article" date="2020" name="mSystems">
        <title>Genome- and Community-Level Interaction Insights into Carbon Utilization and Element Cycling Functions of Hydrothermarchaeota in Hydrothermal Sediment.</title>
        <authorList>
            <person name="Zhou Z."/>
            <person name="Liu Y."/>
            <person name="Xu W."/>
            <person name="Pan J."/>
            <person name="Luo Z.H."/>
            <person name="Li M."/>
        </authorList>
    </citation>
    <scope>NUCLEOTIDE SEQUENCE [LARGE SCALE GENOMIC DNA]</scope>
    <source>
        <strain evidence="12">SpSt-1217</strain>
    </source>
</reference>
<keyword evidence="4" id="KW-0274">FAD</keyword>
<keyword evidence="6" id="KW-0560">Oxidoreductase</keyword>
<evidence type="ECO:0000259" key="11">
    <source>
        <dbReference type="Pfam" id="PF22366"/>
    </source>
</evidence>
<evidence type="ECO:0000256" key="3">
    <source>
        <dbReference type="ARBA" id="ARBA00022630"/>
    </source>
</evidence>
<keyword evidence="9" id="KW-0472">Membrane</keyword>
<organism evidence="12">
    <name type="scientific">Mariniphaga anaerophila</name>
    <dbReference type="NCBI Taxonomy" id="1484053"/>
    <lineage>
        <taxon>Bacteria</taxon>
        <taxon>Pseudomonadati</taxon>
        <taxon>Bacteroidota</taxon>
        <taxon>Bacteroidia</taxon>
        <taxon>Marinilabiliales</taxon>
        <taxon>Prolixibacteraceae</taxon>
        <taxon>Mariniphaga</taxon>
    </lineage>
</organism>
<feature type="domain" description="FAD/NAD(P)-binding" evidence="10">
    <location>
        <begin position="6"/>
        <end position="300"/>
    </location>
</feature>
<dbReference type="InterPro" id="IPR054585">
    <property type="entry name" value="NDH2-like_C"/>
</dbReference>
<sequence length="428" mass="47924">LCQHYQLVLLDKNNYHQFQPLLYQVATAGLEPSAISFPLRKVLQKEENIHYRLGKLEEIVSDKNEVKTNIGYLRYDYLVLAMGADTNFFGQANIIQNALSMKSATDAILIRNTILENFEQALLQESPGEMDKYLNIALVGGGPIGVELAGALAEMKKYIFPKDYPEIDLKKMRIVLFESSGLLSAMSGQSSALSEKYLKKMGVEVITGVRVTDYNGSIATLSDGSFFDTKTLIWAAGVKANTVKGLNAEVFGRGSRLLVDRQNSVKGYSNIFALGDLALMETPKYPNGHLQVAQAAIQQAKLLAKNMKRLAAGKKPIQFEYVNKGSLATVGRNRAVADLPGFKLRGFVAWVLWSFVHLFTIMGVKNRLFIFLNWSWNYFTYDQSLRLLLKPKQRFQHNNTNKGYNDLKKQKINSGNISGNQELISKLT</sequence>
<keyword evidence="5" id="KW-0809">Transit peptide</keyword>
<evidence type="ECO:0000256" key="6">
    <source>
        <dbReference type="ARBA" id="ARBA00023002"/>
    </source>
</evidence>
<dbReference type="EMBL" id="DSDK01000293">
    <property type="protein sequence ID" value="HDR51016.1"/>
    <property type="molecule type" value="Genomic_DNA"/>
</dbReference>
<evidence type="ECO:0000256" key="2">
    <source>
        <dbReference type="ARBA" id="ARBA00012637"/>
    </source>
</evidence>
<dbReference type="AlphaFoldDB" id="A0A831LUW9"/>
<name>A0A831LUW9_9BACT</name>
<comment type="catalytic activity">
    <reaction evidence="8">
        <text>a quinone + NADH + H(+) = a quinol + NAD(+)</text>
        <dbReference type="Rhea" id="RHEA:46160"/>
        <dbReference type="ChEBI" id="CHEBI:15378"/>
        <dbReference type="ChEBI" id="CHEBI:24646"/>
        <dbReference type="ChEBI" id="CHEBI:57540"/>
        <dbReference type="ChEBI" id="CHEBI:57945"/>
        <dbReference type="ChEBI" id="CHEBI:132124"/>
        <dbReference type="EC" id="1.6.5.9"/>
    </reaction>
</comment>
<dbReference type="Proteomes" id="UP000886047">
    <property type="component" value="Unassembled WGS sequence"/>
</dbReference>
<feature type="transmembrane region" description="Helical" evidence="9">
    <location>
        <begin position="347"/>
        <end position="364"/>
    </location>
</feature>
<evidence type="ECO:0000256" key="8">
    <source>
        <dbReference type="ARBA" id="ARBA00047599"/>
    </source>
</evidence>
<evidence type="ECO:0000256" key="9">
    <source>
        <dbReference type="SAM" id="Phobius"/>
    </source>
</evidence>
<dbReference type="PRINTS" id="PR00368">
    <property type="entry name" value="FADPNR"/>
</dbReference>
<proteinExistence type="inferred from homology"/>
<accession>A0A831LUW9</accession>
<dbReference type="EC" id="1.6.5.9" evidence="2"/>
<dbReference type="InterPro" id="IPR036188">
    <property type="entry name" value="FAD/NAD-bd_sf"/>
</dbReference>
<protein>
    <recommendedName>
        <fullName evidence="2">NADH:ubiquinone reductase (non-electrogenic)</fullName>
        <ecNumber evidence="2">1.6.5.9</ecNumber>
    </recommendedName>
</protein>
<evidence type="ECO:0000256" key="5">
    <source>
        <dbReference type="ARBA" id="ARBA00022946"/>
    </source>
</evidence>
<gene>
    <name evidence="12" type="ORF">ENN90_05250</name>
</gene>
<keyword evidence="7" id="KW-0520">NAD</keyword>
<dbReference type="Pfam" id="PF22366">
    <property type="entry name" value="NDH2_C"/>
    <property type="match status" value="1"/>
</dbReference>
<evidence type="ECO:0000256" key="1">
    <source>
        <dbReference type="ARBA" id="ARBA00005272"/>
    </source>
</evidence>
<dbReference type="PANTHER" id="PTHR43706">
    <property type="entry name" value="NADH DEHYDROGENASE"/>
    <property type="match status" value="1"/>
</dbReference>
<feature type="domain" description="External alternative NADH-ubiquinone oxidoreductase-like C-terminal" evidence="11">
    <location>
        <begin position="324"/>
        <end position="378"/>
    </location>
</feature>
<evidence type="ECO:0000259" key="10">
    <source>
        <dbReference type="Pfam" id="PF07992"/>
    </source>
</evidence>
<dbReference type="GO" id="GO:0050136">
    <property type="term" value="F:NADH dehydrogenase (quinone) (non-electrogenic) activity"/>
    <property type="evidence" value="ECO:0007669"/>
    <property type="project" value="UniProtKB-EC"/>
</dbReference>
<dbReference type="Pfam" id="PF07992">
    <property type="entry name" value="Pyr_redox_2"/>
    <property type="match status" value="1"/>
</dbReference>
<dbReference type="InterPro" id="IPR023753">
    <property type="entry name" value="FAD/NAD-binding_dom"/>
</dbReference>
<evidence type="ECO:0000256" key="4">
    <source>
        <dbReference type="ARBA" id="ARBA00022827"/>
    </source>
</evidence>
<comment type="similarity">
    <text evidence="1">Belongs to the NADH dehydrogenase family.</text>
</comment>
<keyword evidence="3" id="KW-0285">Flavoprotein</keyword>
<comment type="caution">
    <text evidence="12">The sequence shown here is derived from an EMBL/GenBank/DDBJ whole genome shotgun (WGS) entry which is preliminary data.</text>
</comment>
<evidence type="ECO:0000256" key="7">
    <source>
        <dbReference type="ARBA" id="ARBA00023027"/>
    </source>
</evidence>
<keyword evidence="9" id="KW-0812">Transmembrane</keyword>
<dbReference type="InterPro" id="IPR045024">
    <property type="entry name" value="NDH-2"/>
</dbReference>
<feature type="non-terminal residue" evidence="12">
    <location>
        <position position="1"/>
    </location>
</feature>
<keyword evidence="9" id="KW-1133">Transmembrane helix</keyword>